<keyword evidence="1 2" id="KW-0812">Transmembrane</keyword>
<dbReference type="KEGG" id="fin:KQS_03435"/>
<accession>H8XT76</accession>
<organism evidence="2 3">
    <name type="scientific">Flavobacterium indicum (strain DSM 17447 / CIP 109464 / GPTSA100-9)</name>
    <dbReference type="NCBI Taxonomy" id="1094466"/>
    <lineage>
        <taxon>Bacteria</taxon>
        <taxon>Pseudomonadati</taxon>
        <taxon>Bacteroidota</taxon>
        <taxon>Flavobacteriia</taxon>
        <taxon>Flavobacteriales</taxon>
        <taxon>Flavobacteriaceae</taxon>
        <taxon>Flavobacterium</taxon>
    </lineage>
</organism>
<reference evidence="3" key="2">
    <citation type="submission" date="2012-03" db="EMBL/GenBank/DDBJ databases">
        <title>Complete genome sequence of Flavobacterium indicum GPTSA100-9T, isolated from warm spring water.</title>
        <authorList>
            <person name="Barbier P."/>
            <person name="Houel A."/>
            <person name="Loux V."/>
            <person name="Poulain J."/>
            <person name="Bernardet J.-F."/>
            <person name="Touchon M."/>
            <person name="Duchaud E."/>
        </authorList>
    </citation>
    <scope>NUCLEOTIDE SEQUENCE [LARGE SCALE GENOMIC DNA]</scope>
    <source>
        <strain evidence="3">DSM 17447 / CIP 109464 / GPTSA100-9</strain>
    </source>
</reference>
<evidence type="ECO:0000256" key="1">
    <source>
        <dbReference type="SAM" id="Phobius"/>
    </source>
</evidence>
<dbReference type="EMBL" id="HE774682">
    <property type="protein sequence ID" value="CCG52673.1"/>
    <property type="molecule type" value="Genomic_DNA"/>
</dbReference>
<evidence type="ECO:0000313" key="2">
    <source>
        <dbReference type="EMBL" id="CCG52673.1"/>
    </source>
</evidence>
<sequence>MKVNFYKKLYNWSLIVFSLIYILLIYYYNYKKNFFLHDGDNYRGKFLEFYQNGYYKSVSEGTSILYNLVIYPFYLLTKDIVISIFCVNSISHLLIIILSFKILKKFKSKNTLLVSHVCLVFFFYLINSNYFATGNNDIFLGVLIVFFFYIIFGFLNNEYSLKKNILLGLIIGLIFSTRASGIFIVPIYMLFCVVHFILNKNSIKQLVVTPLVALIVVFVFHFPSIVEKHKLSFEDKSPSGYSVNWIQRNYLGLKKIELGKENMHRDAIWKNTKFEEVQTYVDQNGDASLPKSFFEFITKDPILAIKITAYNIGHIMIREIRFFGFLFLVIFYPILDFFKEKKMDRKYFSVYAFYIFCASIAFLTLTFVEYRWFAGYEVLIPLSFLVILKDRKFNENKYYLVLSLNLIFITLANLKSLITLI</sequence>
<feature type="transmembrane region" description="Helical" evidence="1">
    <location>
        <begin position="80"/>
        <end position="100"/>
    </location>
</feature>
<protein>
    <submittedName>
        <fullName evidence="2">Hypothetical transmembrane protein</fullName>
    </submittedName>
</protein>
<dbReference type="Proteomes" id="UP000007599">
    <property type="component" value="Chromosome I"/>
</dbReference>
<dbReference type="HOGENOM" id="CLU_651731_0_0_10"/>
<name>H8XT76_FLAIG</name>
<feature type="transmembrane region" description="Helical" evidence="1">
    <location>
        <begin position="167"/>
        <end position="197"/>
    </location>
</feature>
<feature type="transmembrane region" description="Helical" evidence="1">
    <location>
        <begin position="350"/>
        <end position="368"/>
    </location>
</feature>
<proteinExistence type="predicted"/>
<reference evidence="2 3" key="1">
    <citation type="journal article" date="2012" name="J. Bacteriol.">
        <title>Complete Genome Sequence of Flavobacterium indicum GPSTA100-9T, Isolated from Warm Spring Water.</title>
        <authorList>
            <person name="Barbier P."/>
            <person name="Houel A."/>
            <person name="Loux V."/>
            <person name="Poulain J."/>
            <person name="Bernardet J.F."/>
            <person name="Touchon M."/>
            <person name="Duchaud E."/>
        </authorList>
    </citation>
    <scope>NUCLEOTIDE SEQUENCE [LARGE SCALE GENOMIC DNA]</scope>
    <source>
        <strain evidence="3">DSM 17447 / CIP 109464 / GPTSA100-9</strain>
    </source>
</reference>
<evidence type="ECO:0000313" key="3">
    <source>
        <dbReference type="Proteomes" id="UP000007599"/>
    </source>
</evidence>
<dbReference type="PATRIC" id="fig|1094466.5.peg.677"/>
<feature type="transmembrane region" description="Helical" evidence="1">
    <location>
        <begin position="9"/>
        <end position="28"/>
    </location>
</feature>
<gene>
    <name evidence="2" type="ordered locus">KQS_03435</name>
</gene>
<dbReference type="STRING" id="1094466.KQS_03435"/>
<feature type="transmembrane region" description="Helical" evidence="1">
    <location>
        <begin position="203"/>
        <end position="222"/>
    </location>
</feature>
<dbReference type="AlphaFoldDB" id="H8XT76"/>
<feature type="transmembrane region" description="Helical" evidence="1">
    <location>
        <begin position="112"/>
        <end position="132"/>
    </location>
</feature>
<keyword evidence="3" id="KW-1185">Reference proteome</keyword>
<feature type="transmembrane region" description="Helical" evidence="1">
    <location>
        <begin position="398"/>
        <end position="418"/>
    </location>
</feature>
<feature type="transmembrane region" description="Helical" evidence="1">
    <location>
        <begin position="320"/>
        <end position="338"/>
    </location>
</feature>
<dbReference type="OrthoDB" id="1414006at2"/>
<feature type="transmembrane region" description="Helical" evidence="1">
    <location>
        <begin position="138"/>
        <end position="155"/>
    </location>
</feature>
<keyword evidence="1" id="KW-1133">Transmembrane helix</keyword>
<dbReference type="eggNOG" id="ENOG502ZYBD">
    <property type="taxonomic scope" value="Bacteria"/>
</dbReference>
<keyword evidence="1" id="KW-0472">Membrane</keyword>